<gene>
    <name evidence="1" type="ORF">LTR37_006255</name>
</gene>
<organism evidence="1 2">
    <name type="scientific">Vermiconidia calcicola</name>
    <dbReference type="NCBI Taxonomy" id="1690605"/>
    <lineage>
        <taxon>Eukaryota</taxon>
        <taxon>Fungi</taxon>
        <taxon>Dikarya</taxon>
        <taxon>Ascomycota</taxon>
        <taxon>Pezizomycotina</taxon>
        <taxon>Dothideomycetes</taxon>
        <taxon>Dothideomycetidae</taxon>
        <taxon>Mycosphaerellales</taxon>
        <taxon>Extremaceae</taxon>
        <taxon>Vermiconidia</taxon>
    </lineage>
</organism>
<comment type="caution">
    <text evidence="1">The sequence shown here is derived from an EMBL/GenBank/DDBJ whole genome shotgun (WGS) entry which is preliminary data.</text>
</comment>
<sequence length="188" mass="20733">MRLPYVENPPTNLSSDEEAIVERVKARRGAKGLIPLDLTLLHSPKVANGWNALLGAVRTETSLTVDILEIAICRVMLVAGAWHEWNNHVPKLLAADDFTEEKLAVVKKPLLNAQGALSDRQWAALLYAEHMSRAVTVPDNIFKQLGDAGFNAKDIVELTTVVATYNMVGRFFVALDVAESNEKTPEFL</sequence>
<reference evidence="1" key="1">
    <citation type="submission" date="2023-07" db="EMBL/GenBank/DDBJ databases">
        <title>Black Yeasts Isolated from many extreme environments.</title>
        <authorList>
            <person name="Coleine C."/>
            <person name="Stajich J.E."/>
            <person name="Selbmann L."/>
        </authorList>
    </citation>
    <scope>NUCLEOTIDE SEQUENCE</scope>
    <source>
        <strain evidence="1">CCFEE 5714</strain>
    </source>
</reference>
<proteinExistence type="predicted"/>
<dbReference type="EMBL" id="JAUTXU010000041">
    <property type="protein sequence ID" value="KAK3716625.1"/>
    <property type="molecule type" value="Genomic_DNA"/>
</dbReference>
<evidence type="ECO:0000313" key="2">
    <source>
        <dbReference type="Proteomes" id="UP001281147"/>
    </source>
</evidence>
<keyword evidence="2" id="KW-1185">Reference proteome</keyword>
<dbReference type="Proteomes" id="UP001281147">
    <property type="component" value="Unassembled WGS sequence"/>
</dbReference>
<evidence type="ECO:0000313" key="1">
    <source>
        <dbReference type="EMBL" id="KAK3716625.1"/>
    </source>
</evidence>
<name>A0ACC3NGZ7_9PEZI</name>
<protein>
    <submittedName>
        <fullName evidence="1">Uncharacterized protein</fullName>
    </submittedName>
</protein>
<accession>A0ACC3NGZ7</accession>